<reference evidence="1" key="1">
    <citation type="submission" date="2020-06" db="EMBL/GenBank/DDBJ databases">
        <authorList>
            <consortium name="Plant Systems Biology data submission"/>
        </authorList>
    </citation>
    <scope>NUCLEOTIDE SEQUENCE</scope>
    <source>
        <strain evidence="1">D6</strain>
    </source>
</reference>
<evidence type="ECO:0000313" key="2">
    <source>
        <dbReference type="Proteomes" id="UP001153069"/>
    </source>
</evidence>
<gene>
    <name evidence="1" type="ORF">SEMRO_1026_G232960.1</name>
</gene>
<dbReference type="InterPro" id="IPR036770">
    <property type="entry name" value="Ankyrin_rpt-contain_sf"/>
</dbReference>
<evidence type="ECO:0000313" key="1">
    <source>
        <dbReference type="EMBL" id="CAB9519565.1"/>
    </source>
</evidence>
<sequence>MTTDGGNWKELVGAASKPGGGDLTVVHYHLDRGIDPNYQHPEFMTTPLLEAIRAGNHEAAKVLLEHKPNQADPTLEGSWEGQTPMELSLELKDHTMVDTLLTYLPKDYDNECKTVVVTGTCHRDILAHFLDLGHSVIVLTEQEELSHEEETMAETLRLETGNTKLWYHPSANLSELLDSSNKTTACWNPSKVDVWLHKINKPDNLIDDFVSQYPKVKGAAKILLLLESGAFAKPATQQQLSWLLSTISPKDSTIFALVEPATWWDTMTYSFWYNTWCASIARLLGLVQASLVDPHVVNDYGVHGKAYTYKRQNIVLPDAEKISDSDSMGWAKQLETIQP</sequence>
<dbReference type="AlphaFoldDB" id="A0A9N8HP02"/>
<dbReference type="EMBL" id="CAICTM010001024">
    <property type="protein sequence ID" value="CAB9519565.1"/>
    <property type="molecule type" value="Genomic_DNA"/>
</dbReference>
<accession>A0A9N8HP02</accession>
<dbReference type="SUPFAM" id="SSF48403">
    <property type="entry name" value="Ankyrin repeat"/>
    <property type="match status" value="1"/>
</dbReference>
<comment type="caution">
    <text evidence="1">The sequence shown here is derived from an EMBL/GenBank/DDBJ whole genome shotgun (WGS) entry which is preliminary data.</text>
</comment>
<keyword evidence="2" id="KW-1185">Reference proteome</keyword>
<dbReference type="Proteomes" id="UP001153069">
    <property type="component" value="Unassembled WGS sequence"/>
</dbReference>
<dbReference type="SMART" id="SM00248">
    <property type="entry name" value="ANK"/>
    <property type="match status" value="3"/>
</dbReference>
<organism evidence="1 2">
    <name type="scientific">Seminavis robusta</name>
    <dbReference type="NCBI Taxonomy" id="568900"/>
    <lineage>
        <taxon>Eukaryota</taxon>
        <taxon>Sar</taxon>
        <taxon>Stramenopiles</taxon>
        <taxon>Ochrophyta</taxon>
        <taxon>Bacillariophyta</taxon>
        <taxon>Bacillariophyceae</taxon>
        <taxon>Bacillariophycidae</taxon>
        <taxon>Naviculales</taxon>
        <taxon>Naviculaceae</taxon>
        <taxon>Seminavis</taxon>
    </lineage>
</organism>
<dbReference type="Gene3D" id="1.25.40.20">
    <property type="entry name" value="Ankyrin repeat-containing domain"/>
    <property type="match status" value="1"/>
</dbReference>
<protein>
    <submittedName>
        <fullName evidence="1">ANK</fullName>
    </submittedName>
</protein>
<dbReference type="InterPro" id="IPR002110">
    <property type="entry name" value="Ankyrin_rpt"/>
</dbReference>
<name>A0A9N8HP02_9STRA</name>
<proteinExistence type="predicted"/>
<dbReference type="Pfam" id="PF12796">
    <property type="entry name" value="Ank_2"/>
    <property type="match status" value="1"/>
</dbReference>